<evidence type="ECO:0000313" key="2">
    <source>
        <dbReference type="EnsemblPlants" id="KRH07658"/>
    </source>
</evidence>
<dbReference type="OMA" id="ATRYVMI"/>
<keyword evidence="3" id="KW-1185">Reference proteome</keyword>
<evidence type="ECO:0000313" key="1">
    <source>
        <dbReference type="EMBL" id="KRH07658.1"/>
    </source>
</evidence>
<accession>A0A0R0FNX7</accession>
<gene>
    <name evidence="1" type="ORF">GLYMA_16G102100</name>
</gene>
<dbReference type="PANTHER" id="PTHR48475:SF2">
    <property type="entry name" value="RIBONUCLEASE H"/>
    <property type="match status" value="1"/>
</dbReference>
<reference evidence="2" key="2">
    <citation type="submission" date="2018-02" db="UniProtKB">
        <authorList>
            <consortium name="EnsemblPlants"/>
        </authorList>
    </citation>
    <scope>IDENTIFICATION</scope>
    <source>
        <strain evidence="2">Williams 82</strain>
    </source>
</reference>
<protein>
    <submittedName>
        <fullName evidence="1 2">Uncharacterized protein</fullName>
    </submittedName>
</protein>
<dbReference type="AlphaFoldDB" id="A0A0R0FNX7"/>
<evidence type="ECO:0000313" key="3">
    <source>
        <dbReference type="Proteomes" id="UP000008827"/>
    </source>
</evidence>
<dbReference type="EMBL" id="CM000849">
    <property type="protein sequence ID" value="KRH07658.1"/>
    <property type="molecule type" value="Genomic_DNA"/>
</dbReference>
<name>A0A0R0FNX7_SOYBN</name>
<proteinExistence type="predicted"/>
<reference evidence="1 2" key="1">
    <citation type="journal article" date="2010" name="Nature">
        <title>Genome sequence of the palaeopolyploid soybean.</title>
        <authorList>
            <person name="Schmutz J."/>
            <person name="Cannon S.B."/>
            <person name="Schlueter J."/>
            <person name="Ma J."/>
            <person name="Mitros T."/>
            <person name="Nelson W."/>
            <person name="Hyten D.L."/>
            <person name="Song Q."/>
            <person name="Thelen J.J."/>
            <person name="Cheng J."/>
            <person name="Xu D."/>
            <person name="Hellsten U."/>
            <person name="May G.D."/>
            <person name="Yu Y."/>
            <person name="Sakurai T."/>
            <person name="Umezawa T."/>
            <person name="Bhattacharyya M.K."/>
            <person name="Sandhu D."/>
            <person name="Valliyodan B."/>
            <person name="Lindquist E."/>
            <person name="Peto M."/>
            <person name="Grant D."/>
            <person name="Shu S."/>
            <person name="Goodstein D."/>
            <person name="Barry K."/>
            <person name="Futrell-Griggs M."/>
            <person name="Abernathy B."/>
            <person name="Du J."/>
            <person name="Tian Z."/>
            <person name="Zhu L."/>
            <person name="Gill N."/>
            <person name="Joshi T."/>
            <person name="Libault M."/>
            <person name="Sethuraman A."/>
            <person name="Zhang X.-C."/>
            <person name="Shinozaki K."/>
            <person name="Nguyen H.T."/>
            <person name="Wing R.A."/>
            <person name="Cregan P."/>
            <person name="Specht J."/>
            <person name="Grimwood J."/>
            <person name="Rokhsar D."/>
            <person name="Stacey G."/>
            <person name="Shoemaker R.C."/>
            <person name="Jackson S.A."/>
        </authorList>
    </citation>
    <scope>NUCLEOTIDE SEQUENCE</scope>
    <source>
        <strain evidence="2">cv. Williams 82</strain>
        <tissue evidence="1">Callus</tissue>
    </source>
</reference>
<reference evidence="1" key="3">
    <citation type="submission" date="2018-07" db="EMBL/GenBank/DDBJ databases">
        <title>WGS assembly of Glycine max.</title>
        <authorList>
            <person name="Schmutz J."/>
            <person name="Cannon S."/>
            <person name="Schlueter J."/>
            <person name="Ma J."/>
            <person name="Mitros T."/>
            <person name="Nelson W."/>
            <person name="Hyten D."/>
            <person name="Song Q."/>
            <person name="Thelen J."/>
            <person name="Cheng J."/>
            <person name="Xu D."/>
            <person name="Hellsten U."/>
            <person name="May G."/>
            <person name="Yu Y."/>
            <person name="Sakurai T."/>
            <person name="Umezawa T."/>
            <person name="Bhattacharyya M."/>
            <person name="Sandhu D."/>
            <person name="Valliyodan B."/>
            <person name="Lindquist E."/>
            <person name="Peto M."/>
            <person name="Grant D."/>
            <person name="Shu S."/>
            <person name="Goodstein D."/>
            <person name="Barry K."/>
            <person name="Futrell-Griggs M."/>
            <person name="Abernathy B."/>
            <person name="Du J."/>
            <person name="Tian Z."/>
            <person name="Zhu L."/>
            <person name="Gill N."/>
            <person name="Joshi T."/>
            <person name="Libault M."/>
            <person name="Sethuraman A."/>
            <person name="Zhang X."/>
            <person name="Shinozaki K."/>
            <person name="Nguyen H."/>
            <person name="Wing R."/>
            <person name="Cregan P."/>
            <person name="Specht J."/>
            <person name="Grimwood J."/>
            <person name="Rokhsar D."/>
            <person name="Stacey G."/>
            <person name="Shoemaker R."/>
            <person name="Jackson S."/>
        </authorList>
    </citation>
    <scope>NUCLEOTIDE SEQUENCE</scope>
    <source>
        <tissue evidence="1">Callus</tissue>
    </source>
</reference>
<dbReference type="Proteomes" id="UP000008827">
    <property type="component" value="Chromosome 16"/>
</dbReference>
<dbReference type="EnsemblPlants" id="KRH07658">
    <property type="protein sequence ID" value="KRH07658"/>
    <property type="gene ID" value="GLYMA_16G102100"/>
</dbReference>
<organism evidence="1">
    <name type="scientific">Glycine max</name>
    <name type="common">Soybean</name>
    <name type="synonym">Glycine hispida</name>
    <dbReference type="NCBI Taxonomy" id="3847"/>
    <lineage>
        <taxon>Eukaryota</taxon>
        <taxon>Viridiplantae</taxon>
        <taxon>Streptophyta</taxon>
        <taxon>Embryophyta</taxon>
        <taxon>Tracheophyta</taxon>
        <taxon>Spermatophyta</taxon>
        <taxon>Magnoliopsida</taxon>
        <taxon>eudicotyledons</taxon>
        <taxon>Gunneridae</taxon>
        <taxon>Pentapetalae</taxon>
        <taxon>rosids</taxon>
        <taxon>fabids</taxon>
        <taxon>Fabales</taxon>
        <taxon>Fabaceae</taxon>
        <taxon>Papilionoideae</taxon>
        <taxon>50 kb inversion clade</taxon>
        <taxon>NPAAA clade</taxon>
        <taxon>indigoferoid/millettioid clade</taxon>
        <taxon>Phaseoleae</taxon>
        <taxon>Glycine</taxon>
        <taxon>Glycine subgen. Soja</taxon>
    </lineage>
</organism>
<dbReference type="InParanoid" id="A0A0R0FNX7"/>
<sequence length="96" mass="11028">MKSKWCTFTKTSMTRKMGWQGTIPTDKGKARKLRTQATRYVMIVGKLYLQGFSSLLLKCLNKEQVDYVIREIHEGICGMHSRGRSMSTGVVRVGYY</sequence>
<dbReference type="PANTHER" id="PTHR48475">
    <property type="entry name" value="RIBONUCLEASE H"/>
    <property type="match status" value="1"/>
</dbReference>
<dbReference type="Gramene" id="KRH07658">
    <property type="protein sequence ID" value="KRH07658"/>
    <property type="gene ID" value="GLYMA_16G102100"/>
</dbReference>